<keyword evidence="6" id="KW-1185">Reference proteome</keyword>
<evidence type="ECO:0000256" key="3">
    <source>
        <dbReference type="SAM" id="Phobius"/>
    </source>
</evidence>
<comment type="caution">
    <text evidence="5">The sequence shown here is derived from an EMBL/GenBank/DDBJ whole genome shotgun (WGS) entry which is preliminary data.</text>
</comment>
<feature type="transmembrane region" description="Helical" evidence="3">
    <location>
        <begin position="284"/>
        <end position="302"/>
    </location>
</feature>
<evidence type="ECO:0000313" key="5">
    <source>
        <dbReference type="EMBL" id="PTL34909.1"/>
    </source>
</evidence>
<gene>
    <name evidence="5" type="ORF">CLG94_12485</name>
</gene>
<feature type="transmembrane region" description="Helical" evidence="3">
    <location>
        <begin position="214"/>
        <end position="233"/>
    </location>
</feature>
<dbReference type="SUPFAM" id="SSF53335">
    <property type="entry name" value="S-adenosyl-L-methionine-dependent methyltransferases"/>
    <property type="match status" value="1"/>
</dbReference>
<dbReference type="Gene3D" id="3.40.50.720">
    <property type="entry name" value="NAD(P)-binding Rossmann-like Domain"/>
    <property type="match status" value="2"/>
</dbReference>
<accession>A0A2T4TUY8</accession>
<dbReference type="PANTHER" id="PTHR43318:SF1">
    <property type="entry name" value="POLYSACCHARIDE BIOSYNTHESIS PROTEIN EPSC-RELATED"/>
    <property type="match status" value="1"/>
</dbReference>
<dbReference type="PROSITE" id="PS50110">
    <property type="entry name" value="RESPONSE_REGULATORY"/>
    <property type="match status" value="1"/>
</dbReference>
<evidence type="ECO:0000313" key="6">
    <source>
        <dbReference type="Proteomes" id="UP000241436"/>
    </source>
</evidence>
<evidence type="ECO:0000256" key="2">
    <source>
        <dbReference type="PROSITE-ProRule" id="PRU00169"/>
    </source>
</evidence>
<protein>
    <recommendedName>
        <fullName evidence="4">Response regulatory domain-containing protein</fullName>
    </recommendedName>
</protein>
<reference evidence="6" key="2">
    <citation type="journal article" date="2018" name="Environ. Microbiol.">
        <title>Bloom of a denitrifying methanotroph, 'Candidatus Methylomirabilis limnetica', in a deep stratified lake.</title>
        <authorList>
            <person name="Graf J.S."/>
            <person name="Mayr M.J."/>
            <person name="Marchant H.K."/>
            <person name="Tienken D."/>
            <person name="Hach P.F."/>
            <person name="Brand A."/>
            <person name="Schubert C.J."/>
            <person name="Kuypers M.M."/>
            <person name="Milucka J."/>
        </authorList>
    </citation>
    <scope>NUCLEOTIDE SEQUENCE [LARGE SCALE GENOMIC DNA]</scope>
    <source>
        <strain evidence="6">Zug</strain>
    </source>
</reference>
<sequence length="956" mass="106025">MLKRAIDLIFSLVALVLLLPIFLLVAIAIKLDSPGLVFYAQERVGRRGKTFRILKFRSMVVDADQVGPHLTGNADPRVTRVGRLLRLLKIDELPQIINVLKGDMSLVGPRPEIPAIVEQYTPEQRAILEVKPGITGPTQLAWVGESDTFPPGVDVYEHYTKQFMQEKLESDREYVRTRSLAGDLWYVIRTPIAIGERILTTLNPPPHIQKYARLTLDCLAVIAANLSAFMVRFDWALPEKETQHLLYGLPIVCAAYLVSFVTLRTHRSIWKFAGVEDLWQIIKASAIGGGLHGFAVVLMGWHGYPRSILILTMPLTVLLTGGMRLLVRSSFSLQPKHLSSDTSPTNSRKVVIIGAGETGELIAREILGNPLSGYGLIGFVDDDPKKQGATIHGRPVLGTIDRLPDIAKTYAIQEAIIAISTATGNGLRRIGSICAGAGLEFKTLPSFTQLVRGDGNLRYLRKVNVDELLGREPVAINREAITEFFRGKRVMVTGAGGSIGSELCRQLISCGVESLIMVERAENALHHISLEIRQHSPEANVTAALADIKHIPRMSEIFERTRPQVVFHAAAYKHVPILEDHPGEAVLNNIIGTKRLAEVAQKFDVNTFVFISTDKAVRPKSLMGATKKVSEMYIIALNRVLRQSHGLSGTPHFFVVRFGNVLGSAGSVVPLFQKQIENGEPITITDPQMTRFFMTIPEAVGLVLQSSTMDCEEDVFILNMGEPVKIDELVNNLALTSGLNPSRVTKRYTGLRPGEKLHESLWDDDEVLVSEYDRIFAVRQPQASFGDMEERLNRLETLAMVGDVPALLRQIHDMIPSYAPSLKESAFSVPEVGEKYRILVIDDDKTLCDLVKEAVNGTYEVATACSARDGFDRIQRQRPHLILLDVKLPDQNGLQVCQALRDHPQYRNIPIIMMTGYGDKDDVVTGLRAGADDYITKPFRLDELQARIAAILRRSA</sequence>
<dbReference type="SUPFAM" id="SSF51735">
    <property type="entry name" value="NAD(P)-binding Rossmann-fold domains"/>
    <property type="match status" value="1"/>
</dbReference>
<dbReference type="SUPFAM" id="SSF52172">
    <property type="entry name" value="CheY-like"/>
    <property type="match status" value="1"/>
</dbReference>
<proteinExistence type="inferred from homology"/>
<dbReference type="InterPro" id="IPR029063">
    <property type="entry name" value="SAM-dependent_MTases_sf"/>
</dbReference>
<dbReference type="RefSeq" id="WP_107564021.1">
    <property type="nucleotide sequence ID" value="NZ_NVQC01000038.1"/>
</dbReference>
<reference evidence="5 6" key="1">
    <citation type="submission" date="2017-09" db="EMBL/GenBank/DDBJ databases">
        <title>Bloom of a denitrifying methanotroph, Candidatus Methylomirabilis limnetica, in a deep stratified lake.</title>
        <authorList>
            <person name="Graf J.S."/>
            <person name="Marchant H.K."/>
            <person name="Tienken D."/>
            <person name="Hach P.F."/>
            <person name="Brand A."/>
            <person name="Schubert C.J."/>
            <person name="Kuypers M.M."/>
            <person name="Milucka J."/>
        </authorList>
    </citation>
    <scope>NUCLEOTIDE SEQUENCE [LARGE SCALE GENOMIC DNA]</scope>
    <source>
        <strain evidence="5 6">Zug</strain>
    </source>
</reference>
<feature type="modified residue" description="4-aspartylphosphate" evidence="2">
    <location>
        <position position="885"/>
    </location>
</feature>
<dbReference type="CDD" id="cd05237">
    <property type="entry name" value="UDP_invert_4-6DH_SDR_e"/>
    <property type="match status" value="1"/>
</dbReference>
<dbReference type="InterPro" id="IPR036291">
    <property type="entry name" value="NAD(P)-bd_dom_sf"/>
</dbReference>
<dbReference type="PANTHER" id="PTHR43318">
    <property type="entry name" value="UDP-N-ACETYLGLUCOSAMINE 4,6-DEHYDRATASE"/>
    <property type="match status" value="1"/>
</dbReference>
<comment type="similarity">
    <text evidence="1">Belongs to the polysaccharide synthase family.</text>
</comment>
<organism evidence="5 6">
    <name type="scientific">Candidatus Methylomirabilis limnetica</name>
    <dbReference type="NCBI Taxonomy" id="2033718"/>
    <lineage>
        <taxon>Bacteria</taxon>
        <taxon>Candidatus Methylomirabilota</taxon>
        <taxon>Candidatus Methylomirabilia</taxon>
        <taxon>Candidatus Methylomirabilales</taxon>
        <taxon>Candidatus Methylomirabilaceae</taxon>
        <taxon>Candidatus Methylomirabilis</taxon>
    </lineage>
</organism>
<feature type="transmembrane region" description="Helical" evidence="3">
    <location>
        <begin position="6"/>
        <end position="29"/>
    </location>
</feature>
<dbReference type="GO" id="GO:0000160">
    <property type="term" value="P:phosphorelay signal transduction system"/>
    <property type="evidence" value="ECO:0007669"/>
    <property type="project" value="InterPro"/>
</dbReference>
<dbReference type="Pfam" id="PF00072">
    <property type="entry name" value="Response_reg"/>
    <property type="match status" value="1"/>
</dbReference>
<dbReference type="AlphaFoldDB" id="A0A2T4TUY8"/>
<keyword evidence="3" id="KW-0472">Membrane</keyword>
<dbReference type="Pfam" id="PF13727">
    <property type="entry name" value="CoA_binding_3"/>
    <property type="match status" value="1"/>
</dbReference>
<feature type="domain" description="Response regulatory" evidence="4">
    <location>
        <begin position="837"/>
        <end position="952"/>
    </location>
</feature>
<feature type="transmembrane region" description="Helical" evidence="3">
    <location>
        <begin position="245"/>
        <end position="263"/>
    </location>
</feature>
<dbReference type="Pfam" id="PF02719">
    <property type="entry name" value="Polysacc_synt_2"/>
    <property type="match status" value="1"/>
</dbReference>
<keyword evidence="3" id="KW-1133">Transmembrane helix</keyword>
<dbReference type="InterPro" id="IPR051203">
    <property type="entry name" value="Polysaccharide_Synthase-Rel"/>
</dbReference>
<evidence type="ECO:0000256" key="1">
    <source>
        <dbReference type="ARBA" id="ARBA00007430"/>
    </source>
</evidence>
<keyword evidence="2" id="KW-0597">Phosphoprotein</keyword>
<dbReference type="Proteomes" id="UP000241436">
    <property type="component" value="Unassembled WGS sequence"/>
</dbReference>
<dbReference type="Pfam" id="PF02397">
    <property type="entry name" value="Bac_transf"/>
    <property type="match status" value="1"/>
</dbReference>
<dbReference type="InterPro" id="IPR003362">
    <property type="entry name" value="Bact_transf"/>
</dbReference>
<dbReference type="Gene3D" id="3.40.50.2300">
    <property type="match status" value="1"/>
</dbReference>
<dbReference type="EMBL" id="NVQC01000038">
    <property type="protein sequence ID" value="PTL34909.1"/>
    <property type="molecule type" value="Genomic_DNA"/>
</dbReference>
<dbReference type="InterPro" id="IPR003869">
    <property type="entry name" value="Polysac_CapD-like"/>
</dbReference>
<dbReference type="InterPro" id="IPR001789">
    <property type="entry name" value="Sig_transdc_resp-reg_receiver"/>
</dbReference>
<dbReference type="InterPro" id="IPR011006">
    <property type="entry name" value="CheY-like_superfamily"/>
</dbReference>
<dbReference type="SMART" id="SM00448">
    <property type="entry name" value="REC"/>
    <property type="match status" value="1"/>
</dbReference>
<dbReference type="CDD" id="cd17574">
    <property type="entry name" value="REC_OmpR"/>
    <property type="match status" value="1"/>
</dbReference>
<keyword evidence="3" id="KW-0812">Transmembrane</keyword>
<dbReference type="OrthoDB" id="9803111at2"/>
<evidence type="ECO:0000259" key="4">
    <source>
        <dbReference type="PROSITE" id="PS50110"/>
    </source>
</evidence>
<name>A0A2T4TUY8_9BACT</name>
<feature type="transmembrane region" description="Helical" evidence="3">
    <location>
        <begin position="308"/>
        <end position="327"/>
    </location>
</feature>